<keyword evidence="4" id="KW-0969">Cilium</keyword>
<protein>
    <submittedName>
        <fullName evidence="4">Flagellar protein FlgN</fullName>
    </submittedName>
</protein>
<dbReference type="Gene3D" id="1.20.58.300">
    <property type="entry name" value="FlgN-like"/>
    <property type="match status" value="1"/>
</dbReference>
<evidence type="ECO:0000313" key="5">
    <source>
        <dbReference type="Proteomes" id="UP000697998"/>
    </source>
</evidence>
<dbReference type="Pfam" id="PF05130">
    <property type="entry name" value="FlgN"/>
    <property type="match status" value="1"/>
</dbReference>
<comment type="caution">
    <text evidence="4">The sequence shown here is derived from an EMBL/GenBank/DDBJ whole genome shotgun (WGS) entry which is preliminary data.</text>
</comment>
<comment type="function">
    <text evidence="1">Required for the efficient initiation of filament assembly.</text>
</comment>
<dbReference type="AlphaFoldDB" id="A0A935PV68"/>
<dbReference type="SUPFAM" id="SSF140566">
    <property type="entry name" value="FlgN-like"/>
    <property type="match status" value="1"/>
</dbReference>
<comment type="similarity">
    <text evidence="2">Belongs to the FlgN family.</text>
</comment>
<accession>A0A935PV68</accession>
<evidence type="ECO:0000256" key="2">
    <source>
        <dbReference type="ARBA" id="ARBA00007703"/>
    </source>
</evidence>
<evidence type="ECO:0000256" key="3">
    <source>
        <dbReference type="ARBA" id="ARBA00022795"/>
    </source>
</evidence>
<name>A0A935PV68_9PROT</name>
<keyword evidence="4" id="KW-0966">Cell projection</keyword>
<dbReference type="InterPro" id="IPR036679">
    <property type="entry name" value="FlgN-like_sf"/>
</dbReference>
<dbReference type="EMBL" id="JADJMH010000001">
    <property type="protein sequence ID" value="MBK7673923.1"/>
    <property type="molecule type" value="Genomic_DNA"/>
</dbReference>
<keyword evidence="3" id="KW-1005">Bacterial flagellum biogenesis</keyword>
<evidence type="ECO:0000256" key="1">
    <source>
        <dbReference type="ARBA" id="ARBA00002397"/>
    </source>
</evidence>
<gene>
    <name evidence="4" type="ORF">IPJ27_03670</name>
</gene>
<evidence type="ECO:0000313" key="4">
    <source>
        <dbReference type="EMBL" id="MBK7673923.1"/>
    </source>
</evidence>
<proteinExistence type="inferred from homology"/>
<dbReference type="Proteomes" id="UP000697998">
    <property type="component" value="Unassembled WGS sequence"/>
</dbReference>
<sequence>MTEASAEFSHAVEAEVAAVRRFVSLLEREQNILSHGDADQLLDLLPEKNGLAAQLTTLANQRNQVLATEGLTADPAGVAAWFAAHPTEISAHAAWSLLLPLARQAHELNRVNGQLIQLRMQHNARALEALLGSTDALGLYGPNGQNTTASSRRISDNA</sequence>
<organism evidence="4 5">
    <name type="scientific">Candidatus Accumulibacter proximus</name>
    <dbReference type="NCBI Taxonomy" id="2954385"/>
    <lineage>
        <taxon>Bacteria</taxon>
        <taxon>Pseudomonadati</taxon>
        <taxon>Pseudomonadota</taxon>
        <taxon>Betaproteobacteria</taxon>
        <taxon>Candidatus Accumulibacter</taxon>
    </lineage>
</organism>
<dbReference type="InterPro" id="IPR007809">
    <property type="entry name" value="FlgN-like"/>
</dbReference>
<keyword evidence="4" id="KW-0282">Flagellum</keyword>
<dbReference type="GO" id="GO:0044780">
    <property type="term" value="P:bacterial-type flagellum assembly"/>
    <property type="evidence" value="ECO:0007669"/>
    <property type="project" value="InterPro"/>
</dbReference>
<reference evidence="4 5" key="1">
    <citation type="submission" date="2020-10" db="EMBL/GenBank/DDBJ databases">
        <title>Connecting structure to function with the recovery of over 1000 high-quality activated sludge metagenome-assembled genomes encoding full-length rRNA genes using long-read sequencing.</title>
        <authorList>
            <person name="Singleton C.M."/>
            <person name="Petriglieri F."/>
            <person name="Kristensen J.M."/>
            <person name="Kirkegaard R.H."/>
            <person name="Michaelsen T.Y."/>
            <person name="Andersen M.H."/>
            <person name="Karst S.M."/>
            <person name="Dueholm M.S."/>
            <person name="Nielsen P.H."/>
            <person name="Albertsen M."/>
        </authorList>
    </citation>
    <scope>NUCLEOTIDE SEQUENCE [LARGE SCALE GENOMIC DNA]</scope>
    <source>
        <strain evidence="4">EsbW_18-Q3-R4-48_BATAC.285</strain>
    </source>
</reference>